<evidence type="ECO:0000256" key="1">
    <source>
        <dbReference type="ARBA" id="ARBA00004141"/>
    </source>
</evidence>
<feature type="transmembrane region" description="Helical" evidence="11">
    <location>
        <begin position="259"/>
        <end position="281"/>
    </location>
</feature>
<evidence type="ECO:0000256" key="3">
    <source>
        <dbReference type="ARBA" id="ARBA00022448"/>
    </source>
</evidence>
<feature type="transmembrane region" description="Helical" evidence="11">
    <location>
        <begin position="135"/>
        <end position="158"/>
    </location>
</feature>
<dbReference type="InterPro" id="IPR039261">
    <property type="entry name" value="FNR_nucleotide-bd"/>
</dbReference>
<feature type="domain" description="FAD-binding FR-type" evidence="12">
    <location>
        <begin position="349"/>
        <end position="469"/>
    </location>
</feature>
<dbReference type="GO" id="GO:0000293">
    <property type="term" value="F:ferric-chelate reductase activity"/>
    <property type="evidence" value="ECO:0007669"/>
    <property type="project" value="UniProtKB-ARBA"/>
</dbReference>
<dbReference type="InterPro" id="IPR051410">
    <property type="entry name" value="Ferric/Cupric_Reductase"/>
</dbReference>
<dbReference type="SFLD" id="SFLDG01168">
    <property type="entry name" value="Ferric_reductase_subgroup_(FRE"/>
    <property type="match status" value="1"/>
</dbReference>
<dbReference type="GeneID" id="89971774"/>
<keyword evidence="3" id="KW-0813">Transport</keyword>
<dbReference type="CDD" id="cd06186">
    <property type="entry name" value="NOX_Duox_like_FAD_NADP"/>
    <property type="match status" value="1"/>
</dbReference>
<dbReference type="EMBL" id="JAVRRD010000016">
    <property type="protein sequence ID" value="KAK5051028.1"/>
    <property type="molecule type" value="Genomic_DNA"/>
</dbReference>
<dbReference type="PANTHER" id="PTHR32361">
    <property type="entry name" value="FERRIC/CUPRIC REDUCTASE TRANSMEMBRANE COMPONENT"/>
    <property type="match status" value="1"/>
</dbReference>
<evidence type="ECO:0000256" key="10">
    <source>
        <dbReference type="SAM" id="MobiDB-lite"/>
    </source>
</evidence>
<reference evidence="13 14" key="1">
    <citation type="submission" date="2023-08" db="EMBL/GenBank/DDBJ databases">
        <title>Black Yeasts Isolated from many extreme environments.</title>
        <authorList>
            <person name="Coleine C."/>
            <person name="Stajich J.E."/>
            <person name="Selbmann L."/>
        </authorList>
    </citation>
    <scope>NUCLEOTIDE SEQUENCE [LARGE SCALE GENOMIC DNA]</scope>
    <source>
        <strain evidence="13 14">CCFEE 5792</strain>
    </source>
</reference>
<dbReference type="Pfam" id="PF01794">
    <property type="entry name" value="Ferric_reduct"/>
    <property type="match status" value="1"/>
</dbReference>
<sequence>MAATMSSLAARHIQNMSEATSLEPHWGYAERARPCTNDKGSCEYLDVVYHSHDLGIWYTGILWATLGAILFVWGIGRRLYPAPKADKHLPGPAEETLAVQGSVQRLKMSVSSYRRQFLLPEAFRPVFGRTTRLQVVILLALMGYLTIWSFVGIVYKTWITPVKKMEGVYNTRTSLGPWSDRVGVLAYALTPLSVLLSQRESLLSLITGVPYQSFNFLHRWLGYIIVVQSALHTIGWCIIELRLYQPQPTVGLMWIKQLYMIWGVIAMLLLFVLFVLSTPWAIRRFGYETFRKAHYVLAMIYIGACWGHWSKLNCYLLPALLLWFIDRGIRLVRTGLIHYNYISATSMGFRSAPASITHFPDAENGDVVRLDFVHPHQPWAVGEHFYLCFPQVSMWQSHPFTPLSIAGAGVNGLQQHSYVLRAKKGATKVLADIAAVSCVPEANEKTLEQTVAPTTPVILSGPYGGSIVEDVQPQTNILCIAGGTGITFVIPVLLDLIKQRRVPDRKVELIWAVRRDGDVEWIKQELDTLRRTSNRTNLNVRIFVTRENELDDVNLTSHRSERKKAFVEDKMAISSASSSTEEDQKVMDPRVGSFSVQHPTSVEGGSESRHPDLDRLVQQFLNSTVRGSTTVFASGPGGMISDLRSIVAHANSGAKAWKGSERHNVGLVCDDRLEW</sequence>
<dbReference type="InterPro" id="IPR013130">
    <property type="entry name" value="Fe3_Rdtase_TM_dom"/>
</dbReference>
<organism evidence="13 14">
    <name type="scientific">Exophiala bonariae</name>
    <dbReference type="NCBI Taxonomy" id="1690606"/>
    <lineage>
        <taxon>Eukaryota</taxon>
        <taxon>Fungi</taxon>
        <taxon>Dikarya</taxon>
        <taxon>Ascomycota</taxon>
        <taxon>Pezizomycotina</taxon>
        <taxon>Eurotiomycetes</taxon>
        <taxon>Chaetothyriomycetidae</taxon>
        <taxon>Chaetothyriales</taxon>
        <taxon>Herpotrichiellaceae</taxon>
        <taxon>Exophiala</taxon>
    </lineage>
</organism>
<dbReference type="GO" id="GO:0006826">
    <property type="term" value="P:iron ion transport"/>
    <property type="evidence" value="ECO:0007669"/>
    <property type="project" value="TreeGrafter"/>
</dbReference>
<evidence type="ECO:0000313" key="14">
    <source>
        <dbReference type="Proteomes" id="UP001358417"/>
    </source>
</evidence>
<keyword evidence="5" id="KW-0249">Electron transport</keyword>
<name>A0AAV9N8L4_9EURO</name>
<proteinExistence type="inferred from homology"/>
<evidence type="ECO:0000256" key="5">
    <source>
        <dbReference type="ARBA" id="ARBA00022982"/>
    </source>
</evidence>
<dbReference type="Proteomes" id="UP001358417">
    <property type="component" value="Unassembled WGS sequence"/>
</dbReference>
<feature type="transmembrane region" description="Helical" evidence="11">
    <location>
        <begin position="55"/>
        <end position="75"/>
    </location>
</feature>
<dbReference type="Gene3D" id="3.40.50.80">
    <property type="entry name" value="Nucleotide-binding domain of ferredoxin-NADP reductase (FNR) module"/>
    <property type="match status" value="1"/>
</dbReference>
<evidence type="ECO:0000256" key="9">
    <source>
        <dbReference type="ARBA" id="ARBA00023136"/>
    </source>
</evidence>
<dbReference type="InterPro" id="IPR013112">
    <property type="entry name" value="FAD-bd_8"/>
</dbReference>
<dbReference type="GO" id="GO:0005886">
    <property type="term" value="C:plasma membrane"/>
    <property type="evidence" value="ECO:0007669"/>
    <property type="project" value="TreeGrafter"/>
</dbReference>
<evidence type="ECO:0000256" key="2">
    <source>
        <dbReference type="ARBA" id="ARBA00006278"/>
    </source>
</evidence>
<keyword evidence="6 11" id="KW-1133">Transmembrane helix</keyword>
<dbReference type="Pfam" id="PF08030">
    <property type="entry name" value="NAD_binding_6"/>
    <property type="match status" value="1"/>
</dbReference>
<keyword evidence="9 11" id="KW-0472">Membrane</keyword>
<keyword evidence="7" id="KW-0560">Oxidoreductase</keyword>
<dbReference type="InterPro" id="IPR017927">
    <property type="entry name" value="FAD-bd_FR_type"/>
</dbReference>
<evidence type="ECO:0000256" key="7">
    <source>
        <dbReference type="ARBA" id="ARBA00023002"/>
    </source>
</evidence>
<dbReference type="SFLD" id="SFLDS00052">
    <property type="entry name" value="Ferric_Reductase_Domain"/>
    <property type="match status" value="1"/>
</dbReference>
<dbReference type="AlphaFoldDB" id="A0AAV9N8L4"/>
<dbReference type="RefSeq" id="XP_064705528.1">
    <property type="nucleotide sequence ID" value="XM_064847175.1"/>
</dbReference>
<gene>
    <name evidence="13" type="ORF">LTR84_003587</name>
</gene>
<dbReference type="GO" id="GO:0006879">
    <property type="term" value="P:intracellular iron ion homeostasis"/>
    <property type="evidence" value="ECO:0007669"/>
    <property type="project" value="TreeGrafter"/>
</dbReference>
<feature type="transmembrane region" description="Helical" evidence="11">
    <location>
        <begin position="293"/>
        <end position="309"/>
    </location>
</feature>
<evidence type="ECO:0000259" key="12">
    <source>
        <dbReference type="PROSITE" id="PS51384"/>
    </source>
</evidence>
<dbReference type="PANTHER" id="PTHR32361:SF3">
    <property type="entry name" value="REDUCTASE, PUTATIVE (AFU_ORTHOLOGUE AFUA_6G13750)-RELATED"/>
    <property type="match status" value="1"/>
</dbReference>
<comment type="similarity">
    <text evidence="2">Belongs to the ferric reductase (FRE) family.</text>
</comment>
<comment type="subcellular location">
    <subcellularLocation>
        <location evidence="1">Membrane</location>
        <topology evidence="1">Multi-pass membrane protein</topology>
    </subcellularLocation>
</comment>
<evidence type="ECO:0000256" key="11">
    <source>
        <dbReference type="SAM" id="Phobius"/>
    </source>
</evidence>
<dbReference type="SUPFAM" id="SSF52343">
    <property type="entry name" value="Ferredoxin reductase-like, C-terminal NADP-linked domain"/>
    <property type="match status" value="1"/>
</dbReference>
<accession>A0AAV9N8L4</accession>
<keyword evidence="4 11" id="KW-0812">Transmembrane</keyword>
<evidence type="ECO:0000256" key="6">
    <source>
        <dbReference type="ARBA" id="ARBA00022989"/>
    </source>
</evidence>
<keyword evidence="14" id="KW-1185">Reference proteome</keyword>
<feature type="transmembrane region" description="Helical" evidence="11">
    <location>
        <begin position="220"/>
        <end position="239"/>
    </location>
</feature>
<comment type="caution">
    <text evidence="13">The sequence shown here is derived from an EMBL/GenBank/DDBJ whole genome shotgun (WGS) entry which is preliminary data.</text>
</comment>
<evidence type="ECO:0000256" key="4">
    <source>
        <dbReference type="ARBA" id="ARBA00022692"/>
    </source>
</evidence>
<keyword evidence="8" id="KW-0406">Ion transport</keyword>
<dbReference type="InterPro" id="IPR013121">
    <property type="entry name" value="Fe_red_NAD-bd_6"/>
</dbReference>
<evidence type="ECO:0000256" key="8">
    <source>
        <dbReference type="ARBA" id="ARBA00023065"/>
    </source>
</evidence>
<evidence type="ECO:0000313" key="13">
    <source>
        <dbReference type="EMBL" id="KAK5051028.1"/>
    </source>
</evidence>
<dbReference type="PROSITE" id="PS51384">
    <property type="entry name" value="FAD_FR"/>
    <property type="match status" value="1"/>
</dbReference>
<feature type="region of interest" description="Disordered" evidence="10">
    <location>
        <begin position="570"/>
        <end position="612"/>
    </location>
</feature>
<dbReference type="GO" id="GO:0015677">
    <property type="term" value="P:copper ion import"/>
    <property type="evidence" value="ECO:0007669"/>
    <property type="project" value="TreeGrafter"/>
</dbReference>
<protein>
    <recommendedName>
        <fullName evidence="12">FAD-binding FR-type domain-containing protein</fullName>
    </recommendedName>
</protein>
<dbReference type="Pfam" id="PF08022">
    <property type="entry name" value="FAD_binding_8"/>
    <property type="match status" value="1"/>
</dbReference>